<feature type="repeat" description="TPR" evidence="1">
    <location>
        <begin position="89"/>
        <end position="122"/>
    </location>
</feature>
<keyword evidence="2" id="KW-0732">Signal</keyword>
<proteinExistence type="predicted"/>
<dbReference type="InterPro" id="IPR019734">
    <property type="entry name" value="TPR_rpt"/>
</dbReference>
<keyword evidence="4" id="KW-1185">Reference proteome</keyword>
<reference evidence="3" key="1">
    <citation type="submission" date="2021-02" db="EMBL/GenBank/DDBJ databases">
        <title>PHA producing bacteria isolated from coastal sediment in Guangdong, Shenzhen.</title>
        <authorList>
            <person name="Zheng W."/>
            <person name="Yu S."/>
            <person name="Huang Y."/>
        </authorList>
    </citation>
    <scope>NUCLEOTIDE SEQUENCE</scope>
    <source>
        <strain evidence="3">TN14-10</strain>
    </source>
</reference>
<keyword evidence="1" id="KW-0802">TPR repeat</keyword>
<organism evidence="3 4">
    <name type="scientific">Parahaliea mediterranea</name>
    <dbReference type="NCBI Taxonomy" id="651086"/>
    <lineage>
        <taxon>Bacteria</taxon>
        <taxon>Pseudomonadati</taxon>
        <taxon>Pseudomonadota</taxon>
        <taxon>Gammaproteobacteria</taxon>
        <taxon>Cellvibrionales</taxon>
        <taxon>Halieaceae</taxon>
        <taxon>Parahaliea</taxon>
    </lineage>
</organism>
<evidence type="ECO:0000313" key="4">
    <source>
        <dbReference type="Proteomes" id="UP000664303"/>
    </source>
</evidence>
<accession>A0A939DJB8</accession>
<name>A0A939DJB8_9GAMM</name>
<evidence type="ECO:0000256" key="2">
    <source>
        <dbReference type="SAM" id="SignalP"/>
    </source>
</evidence>
<dbReference type="Proteomes" id="UP000664303">
    <property type="component" value="Unassembled WGS sequence"/>
</dbReference>
<protein>
    <submittedName>
        <fullName evidence="3">Tetratricopeptide repeat protein</fullName>
    </submittedName>
</protein>
<gene>
    <name evidence="3" type="ORF">JYP50_20645</name>
</gene>
<dbReference type="RefSeq" id="WP_206562467.1">
    <property type="nucleotide sequence ID" value="NZ_JAFKCZ010000022.1"/>
</dbReference>
<dbReference type="EMBL" id="JAFKCZ010000022">
    <property type="protein sequence ID" value="MBN7799018.1"/>
    <property type="molecule type" value="Genomic_DNA"/>
</dbReference>
<evidence type="ECO:0000313" key="3">
    <source>
        <dbReference type="EMBL" id="MBN7799018.1"/>
    </source>
</evidence>
<dbReference type="AlphaFoldDB" id="A0A939DJB8"/>
<feature type="signal peptide" evidence="2">
    <location>
        <begin position="1"/>
        <end position="21"/>
    </location>
</feature>
<dbReference type="Gene3D" id="1.25.40.10">
    <property type="entry name" value="Tetratricopeptide repeat domain"/>
    <property type="match status" value="1"/>
</dbReference>
<comment type="caution">
    <text evidence="3">The sequence shown here is derived from an EMBL/GenBank/DDBJ whole genome shotgun (WGS) entry which is preliminary data.</text>
</comment>
<dbReference type="InterPro" id="IPR011990">
    <property type="entry name" value="TPR-like_helical_dom_sf"/>
</dbReference>
<dbReference type="SUPFAM" id="SSF48452">
    <property type="entry name" value="TPR-like"/>
    <property type="match status" value="1"/>
</dbReference>
<dbReference type="PROSITE" id="PS50005">
    <property type="entry name" value="TPR"/>
    <property type="match status" value="1"/>
</dbReference>
<evidence type="ECO:0000256" key="1">
    <source>
        <dbReference type="PROSITE-ProRule" id="PRU00339"/>
    </source>
</evidence>
<dbReference type="SMART" id="SM00028">
    <property type="entry name" value="TPR"/>
    <property type="match status" value="1"/>
</dbReference>
<feature type="chain" id="PRO_5038012947" evidence="2">
    <location>
        <begin position="22"/>
        <end position="445"/>
    </location>
</feature>
<sequence>MPWKHLVVCGCLFWPPLPAIAHPNDSIVPERPKPTPYGFQISRVKDLQQRSVGPWDLDDGTGTGLPVADYLRVVQGREREGGAYDTQLVEPLHDLGRAYQAGGRHDEALATFRRALHLNRINGGLYNSAQLPLMNDMIDSYLVLGDLDAADQLYDWRFRVQQQAHSPGQPEMQQAVSEYVDWQRQAYLQGITGVTDEGFRRLLTIYEAHSAQIEQLEEAGDRGAAYREALYNRLEVEYLISQYDGEKVPAVQLNISGWGGTTDELATSTSIEAERFRQLREYNLRNGINTARRIVDLEDSAEQPDPVARARARLAAGDWYQWWGLTARARQNYEEAWAIFDGDESETTDPDDLFSRPVELPDTRVFHPDGIAPSEDARARAVVSLRVSRDGRAREIEVVEQEPPEDMGARVVLYRLLRDVRFRPVVRNGQTQSVAGVVREYRYQY</sequence>